<reference evidence="1" key="1">
    <citation type="submission" date="2020-05" db="EMBL/GenBank/DDBJ databases">
        <authorList>
            <person name="Chiriac C."/>
            <person name="Salcher M."/>
            <person name="Ghai R."/>
            <person name="Kavagutti S V."/>
        </authorList>
    </citation>
    <scope>NUCLEOTIDE SEQUENCE</scope>
</reference>
<dbReference type="EMBL" id="CAFAAO010000034">
    <property type="protein sequence ID" value="CAB4815385.1"/>
    <property type="molecule type" value="Genomic_DNA"/>
</dbReference>
<proteinExistence type="predicted"/>
<dbReference type="AlphaFoldDB" id="A0A6J6Z3R4"/>
<protein>
    <submittedName>
        <fullName evidence="1">Unannotated protein</fullName>
    </submittedName>
</protein>
<name>A0A6J6Z3R4_9ZZZZ</name>
<organism evidence="1">
    <name type="scientific">freshwater metagenome</name>
    <dbReference type="NCBI Taxonomy" id="449393"/>
    <lineage>
        <taxon>unclassified sequences</taxon>
        <taxon>metagenomes</taxon>
        <taxon>ecological metagenomes</taxon>
    </lineage>
</organism>
<gene>
    <name evidence="1" type="ORF">UFOPK3037_01632</name>
</gene>
<evidence type="ECO:0000313" key="1">
    <source>
        <dbReference type="EMBL" id="CAB4815385.1"/>
    </source>
</evidence>
<accession>A0A6J6Z3R4</accession>
<sequence length="302" mass="34034">MINFNKNINLLLSAKLSPATVREIIQSVYTNKITRIFLNDKQLALVAPTLDILCLEFYLSPQKYLFDYDSGKGGFSNRASELIPDTAPVGAFMVHLGLDKQRVLDARTADLSGNNQAFGNALGIPDCCVSYFLNYHNDASQIQNDFTLYSCHQQTATSELDPWVIHCAQYFGYGLISHFPCSMNCKKTADMAKANAKLLLSKIPDLAATFLAYQGYRYLYTEYDGIYAFTDLAINDKNIWHYNNKQLEMSHSGLLAEALMKGDSIKIETRSDFTIYAGDNEVMHVDSNKVYLLMHDKLINSF</sequence>